<keyword evidence="1" id="KW-0732">Signal</keyword>
<evidence type="ECO:0000313" key="3">
    <source>
        <dbReference type="Proteomes" id="UP000321635"/>
    </source>
</evidence>
<dbReference type="EMBL" id="BJYF01000002">
    <property type="protein sequence ID" value="GEN58657.1"/>
    <property type="molecule type" value="Genomic_DNA"/>
</dbReference>
<comment type="caution">
    <text evidence="2">The sequence shown here is derived from an EMBL/GenBank/DDBJ whole genome shotgun (WGS) entry which is preliminary data.</text>
</comment>
<reference evidence="2 3" key="1">
    <citation type="submission" date="2019-07" db="EMBL/GenBank/DDBJ databases">
        <title>Whole genome shotgun sequence of Acetobacter nitrogenifigens NBRC 105050.</title>
        <authorList>
            <person name="Hosoyama A."/>
            <person name="Uohara A."/>
            <person name="Ohji S."/>
            <person name="Ichikawa N."/>
        </authorList>
    </citation>
    <scope>NUCLEOTIDE SEQUENCE [LARGE SCALE GENOMIC DNA]</scope>
    <source>
        <strain evidence="2 3">NBRC 105050</strain>
    </source>
</reference>
<dbReference type="Proteomes" id="UP000321635">
    <property type="component" value="Unassembled WGS sequence"/>
</dbReference>
<feature type="signal peptide" evidence="1">
    <location>
        <begin position="1"/>
        <end position="23"/>
    </location>
</feature>
<evidence type="ECO:0000256" key="1">
    <source>
        <dbReference type="SAM" id="SignalP"/>
    </source>
</evidence>
<sequence length="120" mass="13129">MFACRALIAIILSTASSVSVARAAPASVKWPVPVDAQDGYDTGEVACRKPELWNEYKRLKAARRDATGLLRSGECYTLMSKWEVGWDNPKDITNGTATLHIDTKRHGSFLGYGQPTIGDD</sequence>
<dbReference type="AlphaFoldDB" id="A0A511X6S9"/>
<protein>
    <submittedName>
        <fullName evidence="2">Uncharacterized protein</fullName>
    </submittedName>
</protein>
<gene>
    <name evidence="2" type="ORF">ANI02nite_05410</name>
</gene>
<proteinExistence type="predicted"/>
<organism evidence="2 3">
    <name type="scientific">Acetobacter nitrogenifigens DSM 23921 = NBRC 105050</name>
    <dbReference type="NCBI Taxonomy" id="1120919"/>
    <lineage>
        <taxon>Bacteria</taxon>
        <taxon>Pseudomonadati</taxon>
        <taxon>Pseudomonadota</taxon>
        <taxon>Alphaproteobacteria</taxon>
        <taxon>Acetobacterales</taxon>
        <taxon>Acetobacteraceae</taxon>
        <taxon>Acetobacter</taxon>
    </lineage>
</organism>
<name>A0A511X6S9_9PROT</name>
<feature type="chain" id="PRO_5021777074" evidence="1">
    <location>
        <begin position="24"/>
        <end position="120"/>
    </location>
</feature>
<evidence type="ECO:0000313" key="2">
    <source>
        <dbReference type="EMBL" id="GEN58657.1"/>
    </source>
</evidence>
<keyword evidence="3" id="KW-1185">Reference proteome</keyword>
<accession>A0A511X6S9</accession>